<feature type="region of interest" description="Disordered" evidence="9">
    <location>
        <begin position="1665"/>
        <end position="1695"/>
    </location>
</feature>
<gene>
    <name evidence="11" type="ORF">GOP47_0018568</name>
</gene>
<proteinExistence type="inferred from homology"/>
<keyword evidence="7" id="KW-0560">Oxidoreductase</keyword>
<organism evidence="11 12">
    <name type="scientific">Adiantum capillus-veneris</name>
    <name type="common">Maidenhair fern</name>
    <dbReference type="NCBI Taxonomy" id="13818"/>
    <lineage>
        <taxon>Eukaryota</taxon>
        <taxon>Viridiplantae</taxon>
        <taxon>Streptophyta</taxon>
        <taxon>Embryophyta</taxon>
        <taxon>Tracheophyta</taxon>
        <taxon>Polypodiopsida</taxon>
        <taxon>Polypodiidae</taxon>
        <taxon>Polypodiales</taxon>
        <taxon>Pteridineae</taxon>
        <taxon>Pteridaceae</taxon>
        <taxon>Vittarioideae</taxon>
        <taxon>Adiantum</taxon>
    </lineage>
</organism>
<evidence type="ECO:0000313" key="12">
    <source>
        <dbReference type="Proteomes" id="UP000886520"/>
    </source>
</evidence>
<dbReference type="InterPro" id="IPR036388">
    <property type="entry name" value="WH-like_DNA-bd_sf"/>
</dbReference>
<name>A0A9D4UDF1_ADICA</name>
<protein>
    <recommendedName>
        <fullName evidence="10">SWIRM domain-containing protein</fullName>
    </recommendedName>
</protein>
<keyword evidence="8" id="KW-0539">Nucleus</keyword>
<evidence type="ECO:0000256" key="1">
    <source>
        <dbReference type="ARBA" id="ARBA00001974"/>
    </source>
</evidence>
<feature type="region of interest" description="Disordered" evidence="9">
    <location>
        <begin position="1298"/>
        <end position="1340"/>
    </location>
</feature>
<evidence type="ECO:0000256" key="3">
    <source>
        <dbReference type="ARBA" id="ARBA00005995"/>
    </source>
</evidence>
<feature type="compositionally biased region" description="Basic and acidic residues" evidence="9">
    <location>
        <begin position="1676"/>
        <end position="1694"/>
    </location>
</feature>
<reference evidence="11" key="1">
    <citation type="submission" date="2021-01" db="EMBL/GenBank/DDBJ databases">
        <title>Adiantum capillus-veneris genome.</title>
        <authorList>
            <person name="Fang Y."/>
            <person name="Liao Q."/>
        </authorList>
    </citation>
    <scope>NUCLEOTIDE SEQUENCE</scope>
    <source>
        <strain evidence="11">H3</strain>
        <tissue evidence="11">Leaf</tissue>
    </source>
</reference>
<dbReference type="Pfam" id="PF08236">
    <property type="entry name" value="SRI"/>
    <property type="match status" value="1"/>
</dbReference>
<evidence type="ECO:0000256" key="5">
    <source>
        <dbReference type="ARBA" id="ARBA00022827"/>
    </source>
</evidence>
<dbReference type="Gene3D" id="3.90.660.10">
    <property type="match status" value="1"/>
</dbReference>
<evidence type="ECO:0000256" key="4">
    <source>
        <dbReference type="ARBA" id="ARBA00022630"/>
    </source>
</evidence>
<evidence type="ECO:0000256" key="9">
    <source>
        <dbReference type="SAM" id="MobiDB-lite"/>
    </source>
</evidence>
<feature type="domain" description="SWIRM" evidence="10">
    <location>
        <begin position="357"/>
        <end position="457"/>
    </location>
</feature>
<dbReference type="SUPFAM" id="SSF54373">
    <property type="entry name" value="FAD-linked reductases, C-terminal domain"/>
    <property type="match status" value="1"/>
</dbReference>
<comment type="cofactor">
    <cofactor evidence="1">
        <name>FAD</name>
        <dbReference type="ChEBI" id="CHEBI:57692"/>
    </cofactor>
</comment>
<comment type="similarity">
    <text evidence="3">Belongs to the flavin monoamine oxidase family.</text>
</comment>
<dbReference type="SUPFAM" id="SSF51905">
    <property type="entry name" value="FAD/NAD(P)-binding domain"/>
    <property type="match status" value="1"/>
</dbReference>
<evidence type="ECO:0000313" key="11">
    <source>
        <dbReference type="EMBL" id="KAI5065944.1"/>
    </source>
</evidence>
<keyword evidence="12" id="KW-1185">Reference proteome</keyword>
<dbReference type="Pfam" id="PF01593">
    <property type="entry name" value="Amino_oxidase"/>
    <property type="match status" value="1"/>
</dbReference>
<evidence type="ECO:0000259" key="10">
    <source>
        <dbReference type="PROSITE" id="PS50934"/>
    </source>
</evidence>
<dbReference type="InterPro" id="IPR013257">
    <property type="entry name" value="SRI"/>
</dbReference>
<dbReference type="GO" id="GO:0016705">
    <property type="term" value="F:oxidoreductase activity, acting on paired donors, with incorporation or reduction of molecular oxygen"/>
    <property type="evidence" value="ECO:0007669"/>
    <property type="project" value="UniProtKB-ARBA"/>
</dbReference>
<feature type="compositionally biased region" description="Basic and acidic residues" evidence="9">
    <location>
        <begin position="1326"/>
        <end position="1340"/>
    </location>
</feature>
<keyword evidence="6" id="KW-0156">Chromatin regulator</keyword>
<dbReference type="InterPro" id="IPR009057">
    <property type="entry name" value="Homeodomain-like_sf"/>
</dbReference>
<dbReference type="EMBL" id="JABFUD020000018">
    <property type="protein sequence ID" value="KAI5065944.1"/>
    <property type="molecule type" value="Genomic_DNA"/>
</dbReference>
<dbReference type="OrthoDB" id="2219495at2759"/>
<dbReference type="InterPro" id="IPR007526">
    <property type="entry name" value="SWIRM"/>
</dbReference>
<dbReference type="InterPro" id="IPR002937">
    <property type="entry name" value="Amino_oxidase"/>
</dbReference>
<dbReference type="GO" id="GO:0141052">
    <property type="term" value="F:histone H3 demethylase activity"/>
    <property type="evidence" value="ECO:0007669"/>
    <property type="project" value="UniProtKB-ARBA"/>
</dbReference>
<evidence type="ECO:0000256" key="6">
    <source>
        <dbReference type="ARBA" id="ARBA00022853"/>
    </source>
</evidence>
<evidence type="ECO:0000256" key="7">
    <source>
        <dbReference type="ARBA" id="ARBA00023002"/>
    </source>
</evidence>
<accession>A0A9D4UDF1</accession>
<dbReference type="Proteomes" id="UP000886520">
    <property type="component" value="Chromosome 18"/>
</dbReference>
<dbReference type="Gene3D" id="3.50.50.60">
    <property type="entry name" value="FAD/NAD(P)-binding domain"/>
    <property type="match status" value="1"/>
</dbReference>
<dbReference type="PANTHER" id="PTHR10742:SF410">
    <property type="entry name" value="LYSINE-SPECIFIC HISTONE DEMETHYLASE 2"/>
    <property type="match status" value="1"/>
</dbReference>
<feature type="region of interest" description="Disordered" evidence="9">
    <location>
        <begin position="1575"/>
        <end position="1629"/>
    </location>
</feature>
<dbReference type="PANTHER" id="PTHR10742">
    <property type="entry name" value="FLAVIN MONOAMINE OXIDASE"/>
    <property type="match status" value="1"/>
</dbReference>
<dbReference type="GO" id="GO:0006355">
    <property type="term" value="P:regulation of DNA-templated transcription"/>
    <property type="evidence" value="ECO:0007669"/>
    <property type="project" value="InterPro"/>
</dbReference>
<dbReference type="Gene3D" id="1.10.10.10">
    <property type="entry name" value="Winged helix-like DNA-binding domain superfamily/Winged helix DNA-binding domain"/>
    <property type="match status" value="1"/>
</dbReference>
<dbReference type="GO" id="GO:0005694">
    <property type="term" value="C:chromosome"/>
    <property type="evidence" value="ECO:0007669"/>
    <property type="project" value="InterPro"/>
</dbReference>
<keyword evidence="5" id="KW-0274">FAD</keyword>
<dbReference type="SUPFAM" id="SSF46689">
    <property type="entry name" value="Homeodomain-like"/>
    <property type="match status" value="1"/>
</dbReference>
<sequence>MFPCSAGLRSGSPKNGLSRRKLALPQFFCPIRPFCYCHCWIQLFGHYCPLELLFPTHQGTFMEFKQPLLSNNSFCVGLVDGMSDGHKDAGLTAANDTSLVKNLYNCYHEPTPCIAPGAESLSLREPDALDGSLKKEQSMIDSSESIARAEEVERLEGLKGLKGEEIVTQENCSQVNVQMIENDNLPLLSEDIVMPMPMHMYSRRKKGKKAGTMKDLLNLHSNEKVCSLDEQERCGLAFHGGAPCERQKQQDLHPVKKTEIAFPHSEKESQFLPACDGVHKEESKKGFPVGRATDKHKEGLKHQKLAKAKCASSPDKKRGRDTEEECVSGQYRAIVDEFLKVSDISESESVAAVVESGKYAAVRAGLRASTVTCIEKARFRDVLNQVDGARQYLECRNFLLGLWEKDVCHTLSITDCGFSIPASMNEASRIRLLHDIHYFLNYHAFINMGVTSKKLRLTPDSETNPLFSNKADLATVEVFSTNRHSKMEAITSLSRTERDPCLPFCSKEVSGNQELVASGDKQKKRLKLGTAVHEPGDVDMATVLQPAESSVQARSVSPVKADGIELTAARPSDEEFLQDIKNRIKARNRRKKQGLHEISTHVESKCQEEEEKITEWKCNNLKKGINGLPSCNQQVEDSVHDKQSSKRKVLVVGAGPAGLAAARHLQNMDVQVTILEARDRIGGRAFTDRMTFSGPVDLGASIVRGVEADLATEARPDPVALLCKQLNLELTVLQGDCPLLDVVRGVKVPADIDMALEADFNCLLEEAAKLPVENDSAKHMSLQKGLKLAYRKQEASLDIGSGKSNQAGQGKSTSLLFSKDGPSFSLAQRVLSWHFATLELQWGAELSKISLSNWTENNSHSGFAGPHCMIKGGFSAVMEALGTGLEIQLEQEVTEIDYLCRDEKHGGLDKIQVQTRGGAMYCADAVLLTVPLGCMKAGLIKFSPPLPEPKISSIDRLGLGVLNKVAMEFPKCFWDESVDSFGCTTELTGTRRRCSFFRNLKPIVGFPILTTSIVGEAAVEDEQKEGPEVVEQALSVLRRLFGETAVPQPTAFQVTRWGSDPHSRGSYSYIPVGGSGKDYDTVGLPVENQLFFAGEATCKEYPNTVGGAMMSGLREAVRILDVLNNRTDFTSEAEVIGAAEKQSNCQANEVKEMAKSLREGGISIATKMCGRNLARAKGPSRRVGLLQSLYAVPKTNAGRLLLAKEMLQLPESSLRNFLNTKAGLLVLNSWIQGAMGKDGGQLLRLCLQLLLVIESSCSLAQRSGIQTTLKDKVSKHTSRDVRATARKLLDLWLEGKGKGKSVHGLAKPFQKPENSEKKLHRKKARDAKVSSSERRTEQRDNLLIPAGDVLQVAAERKTQASGRSEPLIKKKVRDVKISLSESVADVKVPLSQAGAQLRGNPSVSCRDTVQGGLEWQAQASGCVSTEVTALVAAKDDHIMECRNIGQPMQSTMPILEANPTVTNVMDITAKPQDSPAPANAKQPELPKIMSFQKFAKREHIDTSKRRPLQRETLLLYGKDLVTSGADARQSKVRDWSIDFSDSCSYLGSPRLLAMLDNVSSRDGFSAVVPSLPGISSTENAGERHESGLTSNQDEAALPSSKEVTDDASAGSSMRGSPRRQSGVCLASLNSGNTPLDTAAAPLNDDDKPAEVLFEQNHSLDVQKIEASTSNHPYADVGKRDSQSHSTEKRPDSAEGHCCSLNEANAASAGSSVRLAGGQQIEIHNIEESSPAHQLLDGGKSCLSTGALSKSVIVENPCLAPDTSEQVKKVVTDYVAHLLTPLYKTKRISKDSFKSIMKKAIAKVMERRTEEELVMEPLEFMDTKRKIKIRSLIDKMVERYLEITSTCWGGAVGYDNGRLESRFSEASFVYVFQQDLQKSMLEDWKGTEFLELKWIVDKH</sequence>
<comment type="subcellular location">
    <subcellularLocation>
        <location evidence="2">Nucleus</location>
    </subcellularLocation>
</comment>
<dbReference type="PROSITE" id="PS50934">
    <property type="entry name" value="SWIRM"/>
    <property type="match status" value="1"/>
</dbReference>
<dbReference type="PRINTS" id="PR00419">
    <property type="entry name" value="ADXRDTASE"/>
</dbReference>
<dbReference type="InterPro" id="IPR036188">
    <property type="entry name" value="FAD/NAD-bd_sf"/>
</dbReference>
<keyword evidence="4" id="KW-0285">Flavoprotein</keyword>
<evidence type="ECO:0000256" key="8">
    <source>
        <dbReference type="ARBA" id="ARBA00023242"/>
    </source>
</evidence>
<comment type="caution">
    <text evidence="11">The sequence shown here is derived from an EMBL/GenBank/DDBJ whole genome shotgun (WGS) entry which is preliminary data.</text>
</comment>
<dbReference type="InterPro" id="IPR050281">
    <property type="entry name" value="Flavin_monoamine_oxidase"/>
</dbReference>
<feature type="region of interest" description="Disordered" evidence="9">
    <location>
        <begin position="303"/>
        <end position="323"/>
    </location>
</feature>
<evidence type="ECO:0000256" key="2">
    <source>
        <dbReference type="ARBA" id="ARBA00004123"/>
    </source>
</evidence>
<dbReference type="Pfam" id="PF04433">
    <property type="entry name" value="SWIRM"/>
    <property type="match status" value="1"/>
</dbReference>